<gene>
    <name evidence="2" type="ORF">FHS42_003382</name>
</gene>
<dbReference type="RefSeq" id="WP_184572899.1">
    <property type="nucleotide sequence ID" value="NZ_JACHJL010000007.1"/>
</dbReference>
<sequence length="108" mass="11370">MVDASIWAYGDAANLSARPVPGATGRIDGGSAAPGQARDGQPEGGAATMCTITGWIFYGHDVPVRPLLHEATLSEAVADPTGQRFRASTELDLGLDSWLRRYGISLEL</sequence>
<accession>A0A7W9QC50</accession>
<proteinExistence type="predicted"/>
<name>A0A7W9QC50_9ACTN</name>
<keyword evidence="3" id="KW-1185">Reference proteome</keyword>
<evidence type="ECO:0000313" key="3">
    <source>
        <dbReference type="Proteomes" id="UP000588098"/>
    </source>
</evidence>
<feature type="region of interest" description="Disordered" evidence="1">
    <location>
        <begin position="20"/>
        <end position="45"/>
    </location>
</feature>
<dbReference type="AlphaFoldDB" id="A0A7W9QC50"/>
<evidence type="ECO:0000313" key="2">
    <source>
        <dbReference type="EMBL" id="MBB5936307.1"/>
    </source>
</evidence>
<dbReference type="EMBL" id="JACHJL010000007">
    <property type="protein sequence ID" value="MBB5936307.1"/>
    <property type="molecule type" value="Genomic_DNA"/>
</dbReference>
<dbReference type="Proteomes" id="UP000588098">
    <property type="component" value="Unassembled WGS sequence"/>
</dbReference>
<comment type="caution">
    <text evidence="2">The sequence shown here is derived from an EMBL/GenBank/DDBJ whole genome shotgun (WGS) entry which is preliminary data.</text>
</comment>
<reference evidence="2 3" key="1">
    <citation type="submission" date="2020-08" db="EMBL/GenBank/DDBJ databases">
        <title>Genomic Encyclopedia of Type Strains, Phase III (KMG-III): the genomes of soil and plant-associated and newly described type strains.</title>
        <authorList>
            <person name="Whitman W."/>
        </authorList>
    </citation>
    <scope>NUCLEOTIDE SEQUENCE [LARGE SCALE GENOMIC DNA]</scope>
    <source>
        <strain evidence="2 3">CECT 8305</strain>
    </source>
</reference>
<evidence type="ECO:0000256" key="1">
    <source>
        <dbReference type="SAM" id="MobiDB-lite"/>
    </source>
</evidence>
<protein>
    <submittedName>
        <fullName evidence="2">Uncharacterized protein</fullName>
    </submittedName>
</protein>
<organism evidence="2 3">
    <name type="scientific">Streptomyces zagrosensis</name>
    <dbReference type="NCBI Taxonomy" id="1042984"/>
    <lineage>
        <taxon>Bacteria</taxon>
        <taxon>Bacillati</taxon>
        <taxon>Actinomycetota</taxon>
        <taxon>Actinomycetes</taxon>
        <taxon>Kitasatosporales</taxon>
        <taxon>Streptomycetaceae</taxon>
        <taxon>Streptomyces</taxon>
    </lineage>
</organism>